<evidence type="ECO:0000256" key="4">
    <source>
        <dbReference type="ARBA" id="ARBA00022763"/>
    </source>
</evidence>
<proteinExistence type="inferred from homology"/>
<dbReference type="InterPro" id="IPR012340">
    <property type="entry name" value="NA-bd_OB-fold"/>
</dbReference>
<dbReference type="InterPro" id="IPR033454">
    <property type="entry name" value="RecG_wedge"/>
</dbReference>
<comment type="caution">
    <text evidence="18">The sequence shown here is derived from an EMBL/GenBank/DDBJ whole genome shotgun (WGS) entry which is preliminary data.</text>
</comment>
<feature type="domain" description="Helicase ATP-binding" evidence="16">
    <location>
        <begin position="267"/>
        <end position="426"/>
    </location>
</feature>
<dbReference type="GO" id="GO:0003678">
    <property type="term" value="F:DNA helicase activity"/>
    <property type="evidence" value="ECO:0007669"/>
    <property type="project" value="UniProtKB-EC"/>
</dbReference>
<dbReference type="Gene3D" id="2.40.50.140">
    <property type="entry name" value="Nucleic acid-binding proteins"/>
    <property type="match status" value="1"/>
</dbReference>
<organism evidence="18 19">
    <name type="scientific">Peptoniphilus koenoeneniae</name>
    <dbReference type="NCBI Taxonomy" id="507751"/>
    <lineage>
        <taxon>Bacteria</taxon>
        <taxon>Bacillati</taxon>
        <taxon>Bacillota</taxon>
        <taxon>Tissierellia</taxon>
        <taxon>Tissierellales</taxon>
        <taxon>Peptoniphilaceae</taxon>
        <taxon>Peptoniphilus</taxon>
    </lineage>
</organism>
<gene>
    <name evidence="18" type="ORF">J2S72_001353</name>
</gene>
<keyword evidence="8" id="KW-0238">DNA-binding</keyword>
<dbReference type="CDD" id="cd17992">
    <property type="entry name" value="DEXHc_RecG"/>
    <property type="match status" value="1"/>
</dbReference>
<accession>A0ABU0AY42</accession>
<dbReference type="EMBL" id="JAUSTN010000006">
    <property type="protein sequence ID" value="MDQ0275328.1"/>
    <property type="molecule type" value="Genomic_DNA"/>
</dbReference>
<reference evidence="18 19" key="1">
    <citation type="submission" date="2023-07" db="EMBL/GenBank/DDBJ databases">
        <title>Genomic Encyclopedia of Type Strains, Phase IV (KMG-IV): sequencing the most valuable type-strain genomes for metagenomic binning, comparative biology and taxonomic classification.</title>
        <authorList>
            <person name="Goeker M."/>
        </authorList>
    </citation>
    <scope>NUCLEOTIDE SEQUENCE [LARGE SCALE GENOMIC DNA]</scope>
    <source>
        <strain evidence="18 19">DSM 22616</strain>
    </source>
</reference>
<dbReference type="InterPro" id="IPR004609">
    <property type="entry name" value="ATP-dep_DNA_helicase_RecG"/>
</dbReference>
<evidence type="ECO:0000256" key="11">
    <source>
        <dbReference type="ARBA" id="ARBA00023235"/>
    </source>
</evidence>
<dbReference type="InterPro" id="IPR027417">
    <property type="entry name" value="P-loop_NTPase"/>
</dbReference>
<evidence type="ECO:0000256" key="13">
    <source>
        <dbReference type="ARBA" id="ARBA00034808"/>
    </source>
</evidence>
<dbReference type="SUPFAM" id="SSF52540">
    <property type="entry name" value="P-loop containing nucleoside triphosphate hydrolases"/>
    <property type="match status" value="2"/>
</dbReference>
<keyword evidence="11" id="KW-0413">Isomerase</keyword>
<keyword evidence="5 15" id="KW-0378">Hydrolase</keyword>
<comment type="catalytic activity">
    <reaction evidence="12 15">
        <text>Couples ATP hydrolysis with the unwinding of duplex DNA by translocating in the 3'-5' direction.</text>
        <dbReference type="EC" id="5.6.2.4"/>
    </reaction>
</comment>
<dbReference type="GO" id="GO:0016787">
    <property type="term" value="F:hydrolase activity"/>
    <property type="evidence" value="ECO:0007669"/>
    <property type="project" value="UniProtKB-KW"/>
</dbReference>
<evidence type="ECO:0000256" key="10">
    <source>
        <dbReference type="ARBA" id="ARBA00023204"/>
    </source>
</evidence>
<dbReference type="NCBIfam" id="TIGR00643">
    <property type="entry name" value="recG"/>
    <property type="match status" value="1"/>
</dbReference>
<dbReference type="NCBIfam" id="NF008168">
    <property type="entry name" value="PRK10917.2-2"/>
    <property type="match status" value="1"/>
</dbReference>
<dbReference type="SMART" id="SM00490">
    <property type="entry name" value="HELICc"/>
    <property type="match status" value="1"/>
</dbReference>
<comment type="similarity">
    <text evidence="1 15">Belongs to the helicase family. RecG subfamily.</text>
</comment>
<evidence type="ECO:0000259" key="16">
    <source>
        <dbReference type="PROSITE" id="PS51192"/>
    </source>
</evidence>
<evidence type="ECO:0000256" key="8">
    <source>
        <dbReference type="ARBA" id="ARBA00023125"/>
    </source>
</evidence>
<evidence type="ECO:0000256" key="12">
    <source>
        <dbReference type="ARBA" id="ARBA00034617"/>
    </source>
</evidence>
<evidence type="ECO:0000256" key="14">
    <source>
        <dbReference type="ARBA" id="ARBA00048988"/>
    </source>
</evidence>
<dbReference type="Pfam" id="PF00270">
    <property type="entry name" value="DEAD"/>
    <property type="match status" value="1"/>
</dbReference>
<dbReference type="Pfam" id="PF00271">
    <property type="entry name" value="Helicase_C"/>
    <property type="match status" value="1"/>
</dbReference>
<dbReference type="PROSITE" id="PS51194">
    <property type="entry name" value="HELICASE_CTER"/>
    <property type="match status" value="1"/>
</dbReference>
<dbReference type="PROSITE" id="PS51192">
    <property type="entry name" value="HELICASE_ATP_BIND_1"/>
    <property type="match status" value="1"/>
</dbReference>
<comment type="function">
    <text evidence="15">Plays a critical role in recombination and DNA repair. Helps process Holliday junction intermediates to mature products by catalyzing branch migration. Has replication fork regression activity, unwinds stalled or blocked replication forks to make a HJ that can be resolved. Has a DNA unwinding activity characteristic of a DNA helicase with 3'-5' polarity.</text>
</comment>
<dbReference type="Proteomes" id="UP001236559">
    <property type="component" value="Unassembled WGS sequence"/>
</dbReference>
<dbReference type="SMART" id="SM00487">
    <property type="entry name" value="DEXDc"/>
    <property type="match status" value="1"/>
</dbReference>
<dbReference type="InterPro" id="IPR011545">
    <property type="entry name" value="DEAD/DEAH_box_helicase_dom"/>
</dbReference>
<keyword evidence="3 15" id="KW-0547">Nucleotide-binding</keyword>
<keyword evidence="6 15" id="KW-0347">Helicase</keyword>
<evidence type="ECO:0000256" key="9">
    <source>
        <dbReference type="ARBA" id="ARBA00023172"/>
    </source>
</evidence>
<dbReference type="InterPro" id="IPR014001">
    <property type="entry name" value="Helicase_ATP-bd"/>
</dbReference>
<keyword evidence="19" id="KW-1185">Reference proteome</keyword>
<dbReference type="Pfam" id="PF19833">
    <property type="entry name" value="RecG_dom3_C"/>
    <property type="match status" value="1"/>
</dbReference>
<evidence type="ECO:0000256" key="1">
    <source>
        <dbReference type="ARBA" id="ARBA00007504"/>
    </source>
</evidence>
<keyword evidence="7 15" id="KW-0067">ATP-binding</keyword>
<evidence type="ECO:0000256" key="5">
    <source>
        <dbReference type="ARBA" id="ARBA00022801"/>
    </source>
</evidence>
<dbReference type="SUPFAM" id="SSF50249">
    <property type="entry name" value="Nucleic acid-binding proteins"/>
    <property type="match status" value="1"/>
</dbReference>
<dbReference type="InterPro" id="IPR001650">
    <property type="entry name" value="Helicase_C-like"/>
</dbReference>
<dbReference type="Pfam" id="PF17191">
    <property type="entry name" value="RecG_wedge"/>
    <property type="match status" value="1"/>
</dbReference>
<comment type="catalytic activity">
    <reaction evidence="14 15">
        <text>ATP + H2O = ADP + phosphate + H(+)</text>
        <dbReference type="Rhea" id="RHEA:13065"/>
        <dbReference type="ChEBI" id="CHEBI:15377"/>
        <dbReference type="ChEBI" id="CHEBI:15378"/>
        <dbReference type="ChEBI" id="CHEBI:30616"/>
        <dbReference type="ChEBI" id="CHEBI:43474"/>
        <dbReference type="ChEBI" id="CHEBI:456216"/>
        <dbReference type="EC" id="5.6.2.4"/>
    </reaction>
</comment>
<dbReference type="PANTHER" id="PTHR47964:SF1">
    <property type="entry name" value="ATP-DEPENDENT DNA HELICASE HOMOLOG RECG, CHLOROPLASTIC"/>
    <property type="match status" value="1"/>
</dbReference>
<dbReference type="CDD" id="cd04488">
    <property type="entry name" value="RecG_wedge_OBF"/>
    <property type="match status" value="1"/>
</dbReference>
<feature type="domain" description="Helicase C-terminal" evidence="17">
    <location>
        <begin position="445"/>
        <end position="604"/>
    </location>
</feature>
<dbReference type="PANTHER" id="PTHR47964">
    <property type="entry name" value="ATP-DEPENDENT DNA HELICASE HOMOLOG RECG, CHLOROPLASTIC"/>
    <property type="match status" value="1"/>
</dbReference>
<evidence type="ECO:0000256" key="3">
    <source>
        <dbReference type="ARBA" id="ARBA00022741"/>
    </source>
</evidence>
<dbReference type="NCBIfam" id="NF008165">
    <property type="entry name" value="PRK10917.1-3"/>
    <property type="match status" value="1"/>
</dbReference>
<dbReference type="RefSeq" id="WP_307495219.1">
    <property type="nucleotide sequence ID" value="NZ_JAUSTN010000006.1"/>
</dbReference>
<evidence type="ECO:0000259" key="17">
    <source>
        <dbReference type="PROSITE" id="PS51194"/>
    </source>
</evidence>
<sequence>MKLEDSIEKIKGVGPKKAQVLKKLKIEKVEDLANYFPRSYEDMSQIKNLNQVFDGEKAALKLKVYEEPRFLYKNRLKMMTVPMTDGKDRADVTFFNSNFLKPQFQINREFYLYGKIKKFRGSYQISMPIYEPLNKKNKIGKIVPYYPLTKEISNNELIKLTDLVLKELNFENIIPENLIEKYKLLERDKVIRQLHRPSDENLFDLARKTYAFEEFLVYLTGLMSLKKEKEEITREAFKNFGLEELYKKIPFELTNSQKKVVEESIEDLSQKRPMSRLIQGDVGSGKTIVAMILMYLAFINGCQSALMAPTEILAKQHYENFKNILGDLGVNISLLTGSDTAKKRQESLQGLKEGTINMVVGTHALFYENVEFKNLGLTVIDEQHRFGVEQRKKLAEKGINTLIMTATPIPRTLALTIYNDLDISTIDTMPEGRQKIETFTIGPQGLIKSLEFIKTELLKNHQAYVVCPMIDENENLDLSSVNKVYREIVKYYKDYKVGLLHGQMKAEEKEKVMEDFAKNKINILVSTTVVEVGVNVKNATVILIVNAERFGLSQLHQLRGRVGRGKDKGYCILYNKSSSDIALERMKVLNSSTDGFYIAKQDLLLRGTGDIFGLRQSGIPEFKFADPLNDKVILEKVLDESSKILREDPQLKSEKNKNLKRAIDKLLSAKAN</sequence>
<dbReference type="InterPro" id="IPR047112">
    <property type="entry name" value="RecG/Mfd"/>
</dbReference>
<keyword evidence="10 15" id="KW-0234">DNA repair</keyword>
<evidence type="ECO:0000256" key="6">
    <source>
        <dbReference type="ARBA" id="ARBA00022806"/>
    </source>
</evidence>
<keyword evidence="4 15" id="KW-0227">DNA damage</keyword>
<protein>
    <recommendedName>
        <fullName evidence="2 15">ATP-dependent DNA helicase RecG</fullName>
        <ecNumber evidence="13 15">5.6.2.4</ecNumber>
    </recommendedName>
</protein>
<keyword evidence="9 15" id="KW-0233">DNA recombination</keyword>
<name>A0ABU0AY42_9FIRM</name>
<evidence type="ECO:0000256" key="15">
    <source>
        <dbReference type="RuleBase" id="RU363016"/>
    </source>
</evidence>
<evidence type="ECO:0000313" key="19">
    <source>
        <dbReference type="Proteomes" id="UP001236559"/>
    </source>
</evidence>
<dbReference type="Gene3D" id="3.40.50.300">
    <property type="entry name" value="P-loop containing nucleotide triphosphate hydrolases"/>
    <property type="match status" value="2"/>
</dbReference>
<evidence type="ECO:0000256" key="7">
    <source>
        <dbReference type="ARBA" id="ARBA00022840"/>
    </source>
</evidence>
<evidence type="ECO:0000256" key="2">
    <source>
        <dbReference type="ARBA" id="ARBA00017846"/>
    </source>
</evidence>
<dbReference type="InterPro" id="IPR045562">
    <property type="entry name" value="RecG_dom3_C"/>
</dbReference>
<dbReference type="EC" id="5.6.2.4" evidence="13 15"/>
<evidence type="ECO:0000313" key="18">
    <source>
        <dbReference type="EMBL" id="MDQ0275328.1"/>
    </source>
</evidence>